<evidence type="ECO:0000313" key="3">
    <source>
        <dbReference type="Proteomes" id="UP000294292"/>
    </source>
</evidence>
<dbReference type="OrthoDB" id="9792554at2"/>
<dbReference type="InterPro" id="IPR012312">
    <property type="entry name" value="Hemerythrin-like"/>
</dbReference>
<dbReference type="CDD" id="cd12108">
    <property type="entry name" value="Hr-like"/>
    <property type="match status" value="1"/>
</dbReference>
<dbReference type="AlphaFoldDB" id="A0A4P7A229"/>
<proteinExistence type="predicted"/>
<name>A0A4P7A229_9BACL</name>
<accession>A0A4P7A229</accession>
<protein>
    <submittedName>
        <fullName evidence="2">Hemerythrin domain-containing protein</fullName>
    </submittedName>
</protein>
<evidence type="ECO:0000259" key="1">
    <source>
        <dbReference type="Pfam" id="PF01814"/>
    </source>
</evidence>
<gene>
    <name evidence="2" type="ORF">E2636_13340</name>
</gene>
<dbReference type="Proteomes" id="UP000294292">
    <property type="component" value="Chromosome"/>
</dbReference>
<keyword evidence="3" id="KW-1185">Reference proteome</keyword>
<dbReference type="EMBL" id="CP038015">
    <property type="protein sequence ID" value="QBP43100.1"/>
    <property type="molecule type" value="Genomic_DNA"/>
</dbReference>
<dbReference type="KEGG" id="panc:E2636_13340"/>
<evidence type="ECO:0000313" key="2">
    <source>
        <dbReference type="EMBL" id="QBP43100.1"/>
    </source>
</evidence>
<sequence>MSTMQTPTNSYEGKLCPALEQLKEEHISIREKMNLFHDFAKSIDSNSNEGNYNSLLIELQGKVIDFTDELEPHSIREENVLFPLMAEHIGKNTGPIVVMEYEHEQAKKNLNSFMDSMKKSNLIVDYNEAKTKIAFLNDAYTILTDHFMKEELVLFPMAEQMLSAQEKEQLTLQIKEIV</sequence>
<dbReference type="Pfam" id="PF01814">
    <property type="entry name" value="Hemerythrin"/>
    <property type="match status" value="1"/>
</dbReference>
<dbReference type="PANTHER" id="PTHR39966:SF1">
    <property type="entry name" value="HEMERYTHRIN-LIKE DOMAIN-CONTAINING PROTEIN"/>
    <property type="match status" value="1"/>
</dbReference>
<dbReference type="Gene3D" id="1.20.120.520">
    <property type="entry name" value="nmb1532 protein domain like"/>
    <property type="match status" value="1"/>
</dbReference>
<dbReference type="PANTHER" id="PTHR39966">
    <property type="entry name" value="BLL2471 PROTEIN-RELATED"/>
    <property type="match status" value="1"/>
</dbReference>
<reference evidence="2 3" key="1">
    <citation type="submission" date="2019-03" db="EMBL/GenBank/DDBJ databases">
        <title>Complete genome sequence of Paenisporosarcina antarctica CGMCC 1.6503T.</title>
        <authorList>
            <person name="Rong J.-C."/>
            <person name="Chi N.-Y."/>
            <person name="Zhang Q.-F."/>
        </authorList>
    </citation>
    <scope>NUCLEOTIDE SEQUENCE [LARGE SCALE GENOMIC DNA]</scope>
    <source>
        <strain evidence="2 3">CGMCC 1.6503</strain>
    </source>
</reference>
<dbReference type="GO" id="GO:0005886">
    <property type="term" value="C:plasma membrane"/>
    <property type="evidence" value="ECO:0007669"/>
    <property type="project" value="TreeGrafter"/>
</dbReference>
<feature type="domain" description="Hemerythrin-like" evidence="1">
    <location>
        <begin position="19"/>
        <end position="158"/>
    </location>
</feature>
<organism evidence="2 3">
    <name type="scientific">Paenisporosarcina antarctica</name>
    <dbReference type="NCBI Taxonomy" id="417367"/>
    <lineage>
        <taxon>Bacteria</taxon>
        <taxon>Bacillati</taxon>
        <taxon>Bacillota</taxon>
        <taxon>Bacilli</taxon>
        <taxon>Bacillales</taxon>
        <taxon>Caryophanaceae</taxon>
        <taxon>Paenisporosarcina</taxon>
    </lineage>
</organism>